<dbReference type="Proteomes" id="UP000226442">
    <property type="component" value="Unassembled WGS sequence"/>
</dbReference>
<protein>
    <submittedName>
        <fullName evidence="1">Uncharacterized protein</fullName>
    </submittedName>
</protein>
<sequence>MRKDSPLSRATLTHLNIERLKGTLSYFSHLNATGEISDKSYEALVRYACAVFIETGIEDIVQNSLEQKLESFLLSRILRVDNLLSEQEESSLNLDISRLLKSR</sequence>
<comment type="caution">
    <text evidence="1">The sequence shown here is derived from an EMBL/GenBank/DDBJ whole genome shotgun (WGS) entry which is preliminary data.</text>
</comment>
<organism evidence="1 2">
    <name type="scientific">Tychonema bourrellyi FEM_GT703</name>
    <dbReference type="NCBI Taxonomy" id="2040638"/>
    <lineage>
        <taxon>Bacteria</taxon>
        <taxon>Bacillati</taxon>
        <taxon>Cyanobacteriota</taxon>
        <taxon>Cyanophyceae</taxon>
        <taxon>Oscillatoriophycideae</taxon>
        <taxon>Oscillatoriales</taxon>
        <taxon>Microcoleaceae</taxon>
        <taxon>Tychonema</taxon>
    </lineage>
</organism>
<dbReference type="EMBL" id="NXIB02000007">
    <property type="protein sequence ID" value="PHX57033.1"/>
    <property type="molecule type" value="Genomic_DNA"/>
</dbReference>
<reference evidence="1" key="1">
    <citation type="submission" date="2017-10" db="EMBL/GenBank/DDBJ databases">
        <title>Draft genome sequence of the planktic cyanobacteria Tychonema bourrellyi isolated from alpine lentic freshwater.</title>
        <authorList>
            <person name="Tett A."/>
            <person name="Armanini F."/>
            <person name="Asnicar F."/>
            <person name="Boscaini A."/>
            <person name="Pasolli E."/>
            <person name="Zolfo M."/>
            <person name="Donati C."/>
            <person name="Salmaso N."/>
            <person name="Segata N."/>
        </authorList>
    </citation>
    <scope>NUCLEOTIDE SEQUENCE</scope>
    <source>
        <strain evidence="1">FEM_GT703</strain>
    </source>
</reference>
<evidence type="ECO:0000313" key="1">
    <source>
        <dbReference type="EMBL" id="PHX57033.1"/>
    </source>
</evidence>
<proteinExistence type="predicted"/>
<gene>
    <name evidence="1" type="ORF">CP500_002270</name>
</gene>
<accession>A0A2G4F5E9</accession>
<dbReference type="AlphaFoldDB" id="A0A2G4F5E9"/>
<evidence type="ECO:0000313" key="2">
    <source>
        <dbReference type="Proteomes" id="UP000226442"/>
    </source>
</evidence>
<keyword evidence="2" id="KW-1185">Reference proteome</keyword>
<name>A0A2G4F5E9_9CYAN</name>